<dbReference type="Proteomes" id="UP000281474">
    <property type="component" value="Unassembled WGS sequence"/>
</dbReference>
<organism evidence="1 2">
    <name type="scientific">Parashewanella curva</name>
    <dbReference type="NCBI Taxonomy" id="2338552"/>
    <lineage>
        <taxon>Bacteria</taxon>
        <taxon>Pseudomonadati</taxon>
        <taxon>Pseudomonadota</taxon>
        <taxon>Gammaproteobacteria</taxon>
        <taxon>Alteromonadales</taxon>
        <taxon>Shewanellaceae</taxon>
        <taxon>Parashewanella</taxon>
    </lineage>
</organism>
<name>A0A3L8PQV6_9GAMM</name>
<sequence length="76" mass="9122">MSNQQFYNYTQLANLLRMDKRTLINRVCRQKKFLANGLNIEDERVKVLAPPSIKLGREVLFRYTAVEQWLNQFEMK</sequence>
<proteinExistence type="predicted"/>
<dbReference type="OrthoDB" id="9805928at2"/>
<keyword evidence="2" id="KW-1185">Reference proteome</keyword>
<evidence type="ECO:0000313" key="1">
    <source>
        <dbReference type="EMBL" id="RLV57777.1"/>
    </source>
</evidence>
<gene>
    <name evidence="1" type="ORF">D5018_20750</name>
</gene>
<dbReference type="GO" id="GO:0003677">
    <property type="term" value="F:DNA binding"/>
    <property type="evidence" value="ECO:0007669"/>
    <property type="project" value="UniProtKB-KW"/>
</dbReference>
<comment type="caution">
    <text evidence="1">The sequence shown here is derived from an EMBL/GenBank/DDBJ whole genome shotgun (WGS) entry which is preliminary data.</text>
</comment>
<evidence type="ECO:0000313" key="2">
    <source>
        <dbReference type="Proteomes" id="UP000281474"/>
    </source>
</evidence>
<dbReference type="EMBL" id="QZEI01000146">
    <property type="protein sequence ID" value="RLV57777.1"/>
    <property type="molecule type" value="Genomic_DNA"/>
</dbReference>
<accession>A0A3L8PQV6</accession>
<dbReference type="RefSeq" id="WP_121840881.1">
    <property type="nucleotide sequence ID" value="NZ_ML014895.1"/>
</dbReference>
<protein>
    <submittedName>
        <fullName evidence="1">DNA-binding protein</fullName>
    </submittedName>
</protein>
<keyword evidence="1" id="KW-0238">DNA-binding</keyword>
<reference evidence="1 2" key="1">
    <citation type="submission" date="2018-09" db="EMBL/GenBank/DDBJ databases">
        <title>Phylogeny of the Shewanellaceae, and recommendation for two new genera, Pseudoshewanella and Parashewanella.</title>
        <authorList>
            <person name="Wang G."/>
        </authorList>
    </citation>
    <scope>NUCLEOTIDE SEQUENCE [LARGE SCALE GENOMIC DNA]</scope>
    <source>
        <strain evidence="1 2">C51</strain>
    </source>
</reference>
<dbReference type="AlphaFoldDB" id="A0A3L8PQV6"/>